<protein>
    <submittedName>
        <fullName evidence="3">Glycosyltransferase</fullName>
    </submittedName>
</protein>
<dbReference type="InterPro" id="IPR001296">
    <property type="entry name" value="Glyco_trans_1"/>
</dbReference>
<comment type="caution">
    <text evidence="3">The sequence shown here is derived from an EMBL/GenBank/DDBJ whole genome shotgun (WGS) entry which is preliminary data.</text>
</comment>
<feature type="domain" description="DUF3492" evidence="2">
    <location>
        <begin position="8"/>
        <end position="281"/>
    </location>
</feature>
<evidence type="ECO:0000313" key="3">
    <source>
        <dbReference type="EMBL" id="EXX88535.1"/>
    </source>
</evidence>
<dbReference type="Pfam" id="PF11997">
    <property type="entry name" value="DUF3492"/>
    <property type="match status" value="1"/>
</dbReference>
<reference evidence="3 4" key="1">
    <citation type="submission" date="2014-02" db="EMBL/GenBank/DDBJ databases">
        <title>Genome sequence of Paenibacillus darwinianus reveals adaptive mechanisms for survival in Antarctic soils.</title>
        <authorList>
            <person name="Dsouza M."/>
            <person name="Taylor M.W."/>
            <person name="Turner S.J."/>
            <person name="Aislabie J."/>
        </authorList>
    </citation>
    <scope>NUCLEOTIDE SEQUENCE [LARGE SCALE GENOMIC DNA]</scope>
    <source>
        <strain evidence="3 4">CE1</strain>
    </source>
</reference>
<dbReference type="PANTHER" id="PTHR12526">
    <property type="entry name" value="GLYCOSYLTRANSFERASE"/>
    <property type="match status" value="1"/>
</dbReference>
<dbReference type="Gene3D" id="3.40.50.2000">
    <property type="entry name" value="Glycogen Phosphorylase B"/>
    <property type="match status" value="2"/>
</dbReference>
<dbReference type="EMBL" id="JFHU01000123">
    <property type="protein sequence ID" value="EXX88535.1"/>
    <property type="molecule type" value="Genomic_DNA"/>
</dbReference>
<dbReference type="Proteomes" id="UP000053750">
    <property type="component" value="Unassembled WGS sequence"/>
</dbReference>
<evidence type="ECO:0000259" key="2">
    <source>
        <dbReference type="Pfam" id="PF11997"/>
    </source>
</evidence>
<dbReference type="Pfam" id="PF00534">
    <property type="entry name" value="Glycos_transf_1"/>
    <property type="match status" value="1"/>
</dbReference>
<dbReference type="GO" id="GO:0016757">
    <property type="term" value="F:glycosyltransferase activity"/>
    <property type="evidence" value="ECO:0007669"/>
    <property type="project" value="InterPro"/>
</dbReference>
<dbReference type="OrthoDB" id="9772485at2"/>
<sequence length="591" mass="67028">MGIKDKMVVMLSTEGTYPFHQGGVSTWCDILVKELKDVEFVIYSILMDPFVTQKFQLPESTGLIKMPLWGTEEPSEHLSTPFSANYLAKKRTTKKVVREQFIPLFSEMIEEIMTPDKDPHRFARVLLELHLYFQHYEYKSSFKTEEAWDVYKKIVFRRYNEGGGKLARPDLYCMIQSLGWVYRFMNILNTPVPDAHVTHSSAAAFCGIPCVLAKLKNKTPFMLTEHGIYLREQYLSLGKREYSTFLNTFLMRLIHSVTGLNYAYADQVSPVCEYNTRWELKFDVPRERIQVIYNGVDKNVFKEAPPVDRESPTVVTVARIDPLKDIVTLVKSAALVKAKVPDVKFIVYGSVSVPVYYEECLALAEKLELNDTIHFAGHVTNMASAYHNGDVIALSSISEAFPYSVVEAMMTGKPCISTDVGGIREAVGDAGVLVDPRDYHALAEGIVKLLSDGELRRTIGEEGRERALSYFTLERVLELHLKSYMKLGLGIEERVDRTVAQSPAMSRSARLARKRLLTERAYTFQSNGLYKDAIRHFQLAVMEEPDSLAAPVLLMEVAECYNRLGEYDKAFAALEKQEALALLVKLEHQSA</sequence>
<dbReference type="InterPro" id="IPR011990">
    <property type="entry name" value="TPR-like_helical_dom_sf"/>
</dbReference>
<accession>A0A9W5S1S5</accession>
<dbReference type="InterPro" id="IPR022622">
    <property type="entry name" value="DUF3492"/>
</dbReference>
<evidence type="ECO:0000313" key="4">
    <source>
        <dbReference type="Proteomes" id="UP000053750"/>
    </source>
</evidence>
<name>A0A9W5S1S5_9BACL</name>
<evidence type="ECO:0000259" key="1">
    <source>
        <dbReference type="Pfam" id="PF00534"/>
    </source>
</evidence>
<dbReference type="Gene3D" id="1.25.40.10">
    <property type="entry name" value="Tetratricopeptide repeat domain"/>
    <property type="match status" value="1"/>
</dbReference>
<dbReference type="RefSeq" id="WP_051587658.1">
    <property type="nucleotide sequence ID" value="NZ_KK082213.1"/>
</dbReference>
<organism evidence="3 4">
    <name type="scientific">Paenibacillus darwinianus</name>
    <dbReference type="NCBI Taxonomy" id="1380763"/>
    <lineage>
        <taxon>Bacteria</taxon>
        <taxon>Bacillati</taxon>
        <taxon>Bacillota</taxon>
        <taxon>Bacilli</taxon>
        <taxon>Bacillales</taxon>
        <taxon>Paenibacillaceae</taxon>
        <taxon>Paenibacillus</taxon>
    </lineage>
</organism>
<dbReference type="SUPFAM" id="SSF48452">
    <property type="entry name" value="TPR-like"/>
    <property type="match status" value="1"/>
</dbReference>
<gene>
    <name evidence="3" type="ORF">BG53_01815</name>
</gene>
<dbReference type="AlphaFoldDB" id="A0A9W5S1S5"/>
<keyword evidence="4" id="KW-1185">Reference proteome</keyword>
<proteinExistence type="predicted"/>
<dbReference type="InterPro" id="IPR047691">
    <property type="entry name" value="PelF-like"/>
</dbReference>
<dbReference type="SUPFAM" id="SSF53756">
    <property type="entry name" value="UDP-Glycosyltransferase/glycogen phosphorylase"/>
    <property type="match status" value="1"/>
</dbReference>
<feature type="domain" description="Glycosyl transferase family 1" evidence="1">
    <location>
        <begin position="300"/>
        <end position="466"/>
    </location>
</feature>
<dbReference type="NCBIfam" id="NF038011">
    <property type="entry name" value="PelF"/>
    <property type="match status" value="1"/>
</dbReference>